<dbReference type="KEGG" id="pla:Plav_1407"/>
<keyword evidence="8 12" id="KW-0812">Transmembrane</keyword>
<evidence type="ECO:0000313" key="13">
    <source>
        <dbReference type="EMBL" id="ABS63027.1"/>
    </source>
</evidence>
<keyword evidence="9 12" id="KW-0201">Cytochrome c-type biogenesis</keyword>
<dbReference type="Pfam" id="PF04995">
    <property type="entry name" value="CcmD"/>
    <property type="match status" value="1"/>
</dbReference>
<gene>
    <name evidence="13" type="ordered locus">Plav_1407</name>
</gene>
<reference evidence="13 14" key="1">
    <citation type="journal article" date="2011" name="Stand. Genomic Sci.">
        <title>Complete genome sequence of Parvibaculum lavamentivorans type strain (DS-1(T)).</title>
        <authorList>
            <person name="Schleheck D."/>
            <person name="Weiss M."/>
            <person name="Pitluck S."/>
            <person name="Bruce D."/>
            <person name="Land M.L."/>
            <person name="Han S."/>
            <person name="Saunders E."/>
            <person name="Tapia R."/>
            <person name="Detter C."/>
            <person name="Brettin T."/>
            <person name="Han J."/>
            <person name="Woyke T."/>
            <person name="Goodwin L."/>
            <person name="Pennacchio L."/>
            <person name="Nolan M."/>
            <person name="Cook A.M."/>
            <person name="Kjelleberg S."/>
            <person name="Thomas T."/>
        </authorList>
    </citation>
    <scope>NUCLEOTIDE SEQUENCE [LARGE SCALE GENOMIC DNA]</scope>
    <source>
        <strain evidence="14">DS-1 / DSM 13023 / NCIMB 13966</strain>
    </source>
</reference>
<dbReference type="HOGENOM" id="CLU_180892_3_0_5"/>
<keyword evidence="6 12" id="KW-1003">Cell membrane</keyword>
<organism evidence="13 14">
    <name type="scientific">Parvibaculum lavamentivorans (strain DS-1 / DSM 13023 / NCIMB 13966)</name>
    <dbReference type="NCBI Taxonomy" id="402881"/>
    <lineage>
        <taxon>Bacteria</taxon>
        <taxon>Pseudomonadati</taxon>
        <taxon>Pseudomonadota</taxon>
        <taxon>Alphaproteobacteria</taxon>
        <taxon>Hyphomicrobiales</taxon>
        <taxon>Parvibaculaceae</taxon>
        <taxon>Parvibaculum</taxon>
    </lineage>
</organism>
<keyword evidence="5 12" id="KW-0813">Transport</keyword>
<protein>
    <recommendedName>
        <fullName evidence="4 12">Heme exporter protein D</fullName>
    </recommendedName>
</protein>
<comment type="subcellular location">
    <subcellularLocation>
        <location evidence="2 12">Cell inner membrane</location>
        <topology evidence="2 12">Single-pass membrane protein</topology>
    </subcellularLocation>
</comment>
<evidence type="ECO:0000256" key="5">
    <source>
        <dbReference type="ARBA" id="ARBA00022448"/>
    </source>
</evidence>
<evidence type="ECO:0000256" key="1">
    <source>
        <dbReference type="ARBA" id="ARBA00002442"/>
    </source>
</evidence>
<evidence type="ECO:0000256" key="7">
    <source>
        <dbReference type="ARBA" id="ARBA00022519"/>
    </source>
</evidence>
<keyword evidence="7 12" id="KW-0997">Cell inner membrane</keyword>
<name>A7HSZ4_PARL1</name>
<comment type="similarity">
    <text evidence="3 12">Belongs to the CcmD/CycX/HelD family.</text>
</comment>
<evidence type="ECO:0000256" key="8">
    <source>
        <dbReference type="ARBA" id="ARBA00022692"/>
    </source>
</evidence>
<dbReference type="GO" id="GO:0005886">
    <property type="term" value="C:plasma membrane"/>
    <property type="evidence" value="ECO:0007669"/>
    <property type="project" value="UniProtKB-SubCell"/>
</dbReference>
<comment type="function">
    <text evidence="1 12">Required for the export of heme to the periplasm for the biogenesis of c-type cytochromes.</text>
</comment>
<proteinExistence type="inferred from homology"/>
<evidence type="ECO:0000256" key="4">
    <source>
        <dbReference type="ARBA" id="ARBA00016461"/>
    </source>
</evidence>
<evidence type="ECO:0000256" key="3">
    <source>
        <dbReference type="ARBA" id="ARBA00008741"/>
    </source>
</evidence>
<dbReference type="Proteomes" id="UP000006377">
    <property type="component" value="Chromosome"/>
</dbReference>
<dbReference type="AlphaFoldDB" id="A7HSZ4"/>
<keyword evidence="14" id="KW-1185">Reference proteome</keyword>
<keyword evidence="11 12" id="KW-0472">Membrane</keyword>
<accession>A7HSZ4</accession>
<dbReference type="NCBIfam" id="TIGR03141">
    <property type="entry name" value="cytochro_ccmD"/>
    <property type="match status" value="1"/>
</dbReference>
<evidence type="ECO:0000256" key="9">
    <source>
        <dbReference type="ARBA" id="ARBA00022748"/>
    </source>
</evidence>
<dbReference type="GO" id="GO:0017004">
    <property type="term" value="P:cytochrome complex assembly"/>
    <property type="evidence" value="ECO:0007669"/>
    <property type="project" value="UniProtKB-KW"/>
</dbReference>
<sequence>MAEFLHMGGYAAFIWSAYGIALLVVGLLIFQSIRDYRVQLRLVEALEHEAGGRVRRAARKPGDEGNP</sequence>
<evidence type="ECO:0000256" key="6">
    <source>
        <dbReference type="ARBA" id="ARBA00022475"/>
    </source>
</evidence>
<dbReference type="RefSeq" id="WP_012110303.1">
    <property type="nucleotide sequence ID" value="NC_009719.1"/>
</dbReference>
<dbReference type="STRING" id="402881.Plav_1407"/>
<evidence type="ECO:0000256" key="10">
    <source>
        <dbReference type="ARBA" id="ARBA00022989"/>
    </source>
</evidence>
<dbReference type="OrthoDB" id="9815607at2"/>
<dbReference type="GO" id="GO:0015886">
    <property type="term" value="P:heme transport"/>
    <property type="evidence" value="ECO:0007669"/>
    <property type="project" value="InterPro"/>
</dbReference>
<evidence type="ECO:0000256" key="12">
    <source>
        <dbReference type="RuleBase" id="RU363101"/>
    </source>
</evidence>
<dbReference type="eggNOG" id="COG3114">
    <property type="taxonomic scope" value="Bacteria"/>
</dbReference>
<evidence type="ECO:0000313" key="14">
    <source>
        <dbReference type="Proteomes" id="UP000006377"/>
    </source>
</evidence>
<feature type="transmembrane region" description="Helical" evidence="12">
    <location>
        <begin position="12"/>
        <end position="30"/>
    </location>
</feature>
<evidence type="ECO:0000256" key="11">
    <source>
        <dbReference type="ARBA" id="ARBA00023136"/>
    </source>
</evidence>
<dbReference type="EMBL" id="CP000774">
    <property type="protein sequence ID" value="ABS63027.1"/>
    <property type="molecule type" value="Genomic_DNA"/>
</dbReference>
<dbReference type="InterPro" id="IPR007078">
    <property type="entry name" value="Haem_export_protD_CcmD"/>
</dbReference>
<evidence type="ECO:0000256" key="2">
    <source>
        <dbReference type="ARBA" id="ARBA00004377"/>
    </source>
</evidence>
<keyword evidence="10 12" id="KW-1133">Transmembrane helix</keyword>